<keyword evidence="3 7" id="KW-0547">Nucleotide-binding</keyword>
<comment type="cofactor">
    <cofactor evidence="7">
        <name>Mg(2+)</name>
        <dbReference type="ChEBI" id="CHEBI:18420"/>
    </cofactor>
    <text evidence="7">Binds 1 Mg(2+) ion per subunit.</text>
</comment>
<dbReference type="EMBL" id="JAKLTR010000006">
    <property type="protein sequence ID" value="MCG2614981.1"/>
    <property type="molecule type" value="Genomic_DNA"/>
</dbReference>
<keyword evidence="10" id="KW-1185">Reference proteome</keyword>
<keyword evidence="4 7" id="KW-0378">Hydrolase</keyword>
<comment type="catalytic activity">
    <reaction evidence="7">
        <text>ITP + H2O = IMP + diphosphate + H(+)</text>
        <dbReference type="Rhea" id="RHEA:29399"/>
        <dbReference type="ChEBI" id="CHEBI:15377"/>
        <dbReference type="ChEBI" id="CHEBI:15378"/>
        <dbReference type="ChEBI" id="CHEBI:33019"/>
        <dbReference type="ChEBI" id="CHEBI:58053"/>
        <dbReference type="ChEBI" id="CHEBI:61402"/>
        <dbReference type="EC" id="3.6.1.66"/>
    </reaction>
</comment>
<feature type="binding site" evidence="7">
    <location>
        <position position="171"/>
    </location>
    <ligand>
        <name>substrate</name>
    </ligand>
</feature>
<dbReference type="PANTHER" id="PTHR11067:SF9">
    <property type="entry name" value="INOSINE TRIPHOSPHATE PYROPHOSPHATASE"/>
    <property type="match status" value="1"/>
</dbReference>
<dbReference type="RefSeq" id="WP_237871898.1">
    <property type="nucleotide sequence ID" value="NZ_JAKLTR010000006.1"/>
</dbReference>
<dbReference type="InterPro" id="IPR020922">
    <property type="entry name" value="dITP/XTP_pyrophosphatase"/>
</dbReference>
<keyword evidence="6 7" id="KW-0546">Nucleotide metabolism</keyword>
<dbReference type="InterPro" id="IPR029001">
    <property type="entry name" value="ITPase-like_fam"/>
</dbReference>
<reference evidence="9" key="1">
    <citation type="submission" date="2022-01" db="EMBL/GenBank/DDBJ databases">
        <authorList>
            <person name="Jo J.-H."/>
            <person name="Im W.-T."/>
        </authorList>
    </citation>
    <scope>NUCLEOTIDE SEQUENCE</scope>
    <source>
        <strain evidence="9">NA20</strain>
    </source>
</reference>
<evidence type="ECO:0000256" key="6">
    <source>
        <dbReference type="ARBA" id="ARBA00023080"/>
    </source>
</evidence>
<dbReference type="CDD" id="cd00515">
    <property type="entry name" value="HAM1"/>
    <property type="match status" value="1"/>
</dbReference>
<dbReference type="EC" id="3.6.1.66" evidence="7"/>
<evidence type="ECO:0000256" key="3">
    <source>
        <dbReference type="ARBA" id="ARBA00022741"/>
    </source>
</evidence>
<feature type="binding site" evidence="7">
    <location>
        <begin position="176"/>
        <end position="177"/>
    </location>
    <ligand>
        <name>substrate</name>
    </ligand>
</feature>
<dbReference type="PANTHER" id="PTHR11067">
    <property type="entry name" value="INOSINE TRIPHOSPHATE PYROPHOSPHATASE/HAM1 PROTEIN"/>
    <property type="match status" value="1"/>
</dbReference>
<dbReference type="InterPro" id="IPR002637">
    <property type="entry name" value="RdgB/HAM1"/>
</dbReference>
<comment type="caution">
    <text evidence="7">Lacks conserved residue(s) required for the propagation of feature annotation.</text>
</comment>
<accession>A0ABS9KRP0</accession>
<keyword evidence="5 7" id="KW-0460">Magnesium</keyword>
<organism evidence="9 10">
    <name type="scientific">Terrimonas ginsenosidimutans</name>
    <dbReference type="NCBI Taxonomy" id="2908004"/>
    <lineage>
        <taxon>Bacteria</taxon>
        <taxon>Pseudomonadati</taxon>
        <taxon>Bacteroidota</taxon>
        <taxon>Chitinophagia</taxon>
        <taxon>Chitinophagales</taxon>
        <taxon>Chitinophagaceae</taxon>
        <taxon>Terrimonas</taxon>
    </lineage>
</organism>
<dbReference type="Pfam" id="PF01725">
    <property type="entry name" value="Ham1p_like"/>
    <property type="match status" value="1"/>
</dbReference>
<evidence type="ECO:0000313" key="10">
    <source>
        <dbReference type="Proteomes" id="UP001165367"/>
    </source>
</evidence>
<sequence length="194" mass="21333">MKLIFATNNQHKVDEIRHNIGDRFELLTLKEAGINIDIPEPHDTIEANASEKSKVIYEMTKTDCFSEDTGLEVAALNGEPGVKSARYAGEGRSSDDNITKLLSNLEGVGDRSARFKTVISIIIDGKEHLFEGICNGKIINERKGAGGFGYDPVFVPDGTDKAFGEMTLAEKDQYSHRAKATQKLVTFLNNLQKG</sequence>
<dbReference type="Gene3D" id="3.90.950.10">
    <property type="match status" value="1"/>
</dbReference>
<evidence type="ECO:0000256" key="8">
    <source>
        <dbReference type="RuleBase" id="RU003781"/>
    </source>
</evidence>
<feature type="binding site" evidence="7">
    <location>
        <position position="68"/>
    </location>
    <ligand>
        <name>Mg(2+)</name>
        <dbReference type="ChEBI" id="CHEBI:18420"/>
    </ligand>
</feature>
<dbReference type="HAMAP" id="MF_01405">
    <property type="entry name" value="Non_canon_purine_NTPase"/>
    <property type="match status" value="1"/>
</dbReference>
<proteinExistence type="inferred from homology"/>
<evidence type="ECO:0000256" key="5">
    <source>
        <dbReference type="ARBA" id="ARBA00022842"/>
    </source>
</evidence>
<evidence type="ECO:0000256" key="1">
    <source>
        <dbReference type="ARBA" id="ARBA00008023"/>
    </source>
</evidence>
<comment type="similarity">
    <text evidence="1 7 8">Belongs to the HAM1 NTPase family.</text>
</comment>
<comment type="catalytic activity">
    <reaction evidence="7">
        <text>dITP + H2O = dIMP + diphosphate + H(+)</text>
        <dbReference type="Rhea" id="RHEA:28342"/>
        <dbReference type="ChEBI" id="CHEBI:15377"/>
        <dbReference type="ChEBI" id="CHEBI:15378"/>
        <dbReference type="ChEBI" id="CHEBI:33019"/>
        <dbReference type="ChEBI" id="CHEBI:61194"/>
        <dbReference type="ChEBI" id="CHEBI:61382"/>
        <dbReference type="EC" id="3.6.1.66"/>
    </reaction>
</comment>
<feature type="binding site" evidence="7">
    <location>
        <position position="69"/>
    </location>
    <ligand>
        <name>substrate</name>
    </ligand>
</feature>
<dbReference type="SUPFAM" id="SSF52972">
    <property type="entry name" value="ITPase-like"/>
    <property type="match status" value="1"/>
</dbReference>
<evidence type="ECO:0000313" key="9">
    <source>
        <dbReference type="EMBL" id="MCG2614981.1"/>
    </source>
</evidence>
<feature type="active site" description="Proton acceptor" evidence="7">
    <location>
        <position position="68"/>
    </location>
</feature>
<name>A0ABS9KRP0_9BACT</name>
<evidence type="ECO:0000256" key="7">
    <source>
        <dbReference type="HAMAP-Rule" id="MF_01405"/>
    </source>
</evidence>
<comment type="subunit">
    <text evidence="7">Homodimer.</text>
</comment>
<evidence type="ECO:0000256" key="2">
    <source>
        <dbReference type="ARBA" id="ARBA00022723"/>
    </source>
</evidence>
<protein>
    <recommendedName>
        <fullName evidence="7">dITP/XTP pyrophosphatase</fullName>
        <ecNumber evidence="7">3.6.1.66</ecNumber>
    </recommendedName>
    <alternativeName>
        <fullName evidence="7">Non-canonical purine NTP pyrophosphatase</fullName>
    </alternativeName>
    <alternativeName>
        <fullName evidence="7">Non-standard purine NTP pyrophosphatase</fullName>
    </alternativeName>
    <alternativeName>
        <fullName evidence="7">Nucleoside-triphosphate diphosphatase</fullName>
    </alternativeName>
    <alternativeName>
        <fullName evidence="7">Nucleoside-triphosphate pyrophosphatase</fullName>
        <shortName evidence="7">NTPase</shortName>
    </alternativeName>
</protein>
<gene>
    <name evidence="9" type="primary">rdgB</name>
    <name evidence="9" type="ORF">LZZ85_11840</name>
</gene>
<dbReference type="NCBIfam" id="TIGR00042">
    <property type="entry name" value="RdgB/HAM1 family non-canonical purine NTP pyrophosphatase"/>
    <property type="match status" value="1"/>
</dbReference>
<comment type="catalytic activity">
    <reaction evidence="7">
        <text>XTP + H2O = XMP + diphosphate + H(+)</text>
        <dbReference type="Rhea" id="RHEA:28610"/>
        <dbReference type="ChEBI" id="CHEBI:15377"/>
        <dbReference type="ChEBI" id="CHEBI:15378"/>
        <dbReference type="ChEBI" id="CHEBI:33019"/>
        <dbReference type="ChEBI" id="CHEBI:57464"/>
        <dbReference type="ChEBI" id="CHEBI:61314"/>
        <dbReference type="EC" id="3.6.1.66"/>
    </reaction>
</comment>
<feature type="binding site" evidence="7">
    <location>
        <begin position="148"/>
        <end position="151"/>
    </location>
    <ligand>
        <name>substrate</name>
    </ligand>
</feature>
<keyword evidence="2 7" id="KW-0479">Metal-binding</keyword>
<dbReference type="Proteomes" id="UP001165367">
    <property type="component" value="Unassembled WGS sequence"/>
</dbReference>
<comment type="function">
    <text evidence="7">Pyrophosphatase that catalyzes the hydrolysis of nucleoside triphosphates to their monophosphate derivatives, with a high preference for the non-canonical purine nucleotides XTP (xanthosine triphosphate), dITP (deoxyinosine triphosphate) and ITP. Seems to function as a house-cleaning enzyme that removes non-canonical purine nucleotides from the nucleotide pool, thus preventing their incorporation into DNA/RNA and avoiding chromosomal lesions.</text>
</comment>
<evidence type="ECO:0000256" key="4">
    <source>
        <dbReference type="ARBA" id="ARBA00022801"/>
    </source>
</evidence>
<comment type="caution">
    <text evidence="9">The sequence shown here is derived from an EMBL/GenBank/DDBJ whole genome shotgun (WGS) entry which is preliminary data.</text>
</comment>
<feature type="binding site" evidence="7">
    <location>
        <begin position="7"/>
        <end position="12"/>
    </location>
    <ligand>
        <name>substrate</name>
    </ligand>
</feature>